<gene>
    <name evidence="4" type="ORF">OSB04_022230</name>
</gene>
<organism evidence="4 5">
    <name type="scientific">Centaurea solstitialis</name>
    <name type="common">yellow star-thistle</name>
    <dbReference type="NCBI Taxonomy" id="347529"/>
    <lineage>
        <taxon>Eukaryota</taxon>
        <taxon>Viridiplantae</taxon>
        <taxon>Streptophyta</taxon>
        <taxon>Embryophyta</taxon>
        <taxon>Tracheophyta</taxon>
        <taxon>Spermatophyta</taxon>
        <taxon>Magnoliopsida</taxon>
        <taxon>eudicotyledons</taxon>
        <taxon>Gunneridae</taxon>
        <taxon>Pentapetalae</taxon>
        <taxon>asterids</taxon>
        <taxon>campanulids</taxon>
        <taxon>Asterales</taxon>
        <taxon>Asteraceae</taxon>
        <taxon>Carduoideae</taxon>
        <taxon>Cardueae</taxon>
        <taxon>Centaureinae</taxon>
        <taxon>Centaurea</taxon>
    </lineage>
</organism>
<evidence type="ECO:0000259" key="3">
    <source>
        <dbReference type="PROSITE" id="PS50157"/>
    </source>
</evidence>
<dbReference type="PANTHER" id="PTHR45730:SF109">
    <property type="entry name" value="ZINC FINGER PROTEIN KNUCKLES"/>
    <property type="match status" value="1"/>
</dbReference>
<comment type="caution">
    <text evidence="4">The sequence shown here is derived from an EMBL/GenBank/DDBJ whole genome shotgun (WGS) entry which is preliminary data.</text>
</comment>
<evidence type="ECO:0000313" key="4">
    <source>
        <dbReference type="EMBL" id="KAJ9549687.1"/>
    </source>
</evidence>
<sequence length="396" mass="42755">MKEKRLNNKDRKGKAKVDTSDEDVQELEFFPNEGTRILEEEGNGSENKVPEKEPILEGSSSDALENSPQDQPSPRGAKGDPLVSQVDEGSTEERPRTRSYSCRYCTKLFSSAQALGGHQNSHKHEREFAKRQRLHAQGCTPYNYGRLPNSLTLGLPPLPSYNPNNFTRPPLGFPYSSMTGFPNTQYPRSTTELPLGHFGLSSGMLFRNTQLPERCRITNPYIGNDNHTGGCFNSMGIAGGREGGMLGSFLGPHGINNRSMWSDFNSMGMVGGGEGGSNTQGLVDENSRLRDDDGFEALGTSSDNLFRTLFGVSQGEINVLDELQDTVVDVSGEGDGTIDLLSRVGMDSGIDGESNGGGSNGEMEVNDGALDLLSKVGVIDLENEEDNGDGPSSSLD</sequence>
<evidence type="ECO:0000256" key="2">
    <source>
        <dbReference type="SAM" id="MobiDB-lite"/>
    </source>
</evidence>
<dbReference type="PROSITE" id="PS50157">
    <property type="entry name" value="ZINC_FINGER_C2H2_2"/>
    <property type="match status" value="1"/>
</dbReference>
<dbReference type="Gene3D" id="3.30.160.60">
    <property type="entry name" value="Classic Zinc Finger"/>
    <property type="match status" value="1"/>
</dbReference>
<feature type="region of interest" description="Disordered" evidence="2">
    <location>
        <begin position="1"/>
        <end position="97"/>
    </location>
</feature>
<dbReference type="EMBL" id="JARYMX010000005">
    <property type="protein sequence ID" value="KAJ9549687.1"/>
    <property type="molecule type" value="Genomic_DNA"/>
</dbReference>
<keyword evidence="1" id="KW-0479">Metal-binding</keyword>
<dbReference type="InterPro" id="IPR036236">
    <property type="entry name" value="Znf_C2H2_sf"/>
</dbReference>
<dbReference type="InterPro" id="IPR013087">
    <property type="entry name" value="Znf_C2H2_type"/>
</dbReference>
<feature type="compositionally biased region" description="Polar residues" evidence="2">
    <location>
        <begin position="58"/>
        <end position="72"/>
    </location>
</feature>
<protein>
    <recommendedName>
        <fullName evidence="3">C2H2-type domain-containing protein</fullName>
    </recommendedName>
</protein>
<keyword evidence="1" id="KW-0862">Zinc</keyword>
<dbReference type="GO" id="GO:0008270">
    <property type="term" value="F:zinc ion binding"/>
    <property type="evidence" value="ECO:0007669"/>
    <property type="project" value="UniProtKB-KW"/>
</dbReference>
<dbReference type="PROSITE" id="PS00028">
    <property type="entry name" value="ZINC_FINGER_C2H2_1"/>
    <property type="match status" value="1"/>
</dbReference>
<dbReference type="AlphaFoldDB" id="A0AA38TE35"/>
<evidence type="ECO:0000256" key="1">
    <source>
        <dbReference type="PROSITE-ProRule" id="PRU00042"/>
    </source>
</evidence>
<evidence type="ECO:0000313" key="5">
    <source>
        <dbReference type="Proteomes" id="UP001172457"/>
    </source>
</evidence>
<dbReference type="PANTHER" id="PTHR45730">
    <property type="entry name" value="ZINC FINGER PROTEIN JAGGED"/>
    <property type="match status" value="1"/>
</dbReference>
<feature type="compositionally biased region" description="Basic and acidic residues" evidence="2">
    <location>
        <begin position="1"/>
        <end position="19"/>
    </location>
</feature>
<dbReference type="Proteomes" id="UP001172457">
    <property type="component" value="Chromosome 5"/>
</dbReference>
<accession>A0AA38TE35</accession>
<proteinExistence type="predicted"/>
<dbReference type="SUPFAM" id="SSF57667">
    <property type="entry name" value="beta-beta-alpha zinc fingers"/>
    <property type="match status" value="1"/>
</dbReference>
<feature type="domain" description="C2H2-type" evidence="3">
    <location>
        <begin position="100"/>
        <end position="127"/>
    </location>
</feature>
<name>A0AA38TE35_9ASTR</name>
<dbReference type="GO" id="GO:0003700">
    <property type="term" value="F:DNA-binding transcription factor activity"/>
    <property type="evidence" value="ECO:0007669"/>
    <property type="project" value="InterPro"/>
</dbReference>
<dbReference type="InterPro" id="IPR045320">
    <property type="entry name" value="JAGGED/SL1-like"/>
</dbReference>
<keyword evidence="5" id="KW-1185">Reference proteome</keyword>
<reference evidence="4" key="1">
    <citation type="submission" date="2023-03" db="EMBL/GenBank/DDBJ databases">
        <title>Chromosome-scale reference genome and RAD-based genetic map of yellow starthistle (Centaurea solstitialis) reveal putative structural variation and QTLs associated with invader traits.</title>
        <authorList>
            <person name="Reatini B."/>
            <person name="Cang F.A."/>
            <person name="Jiang Q."/>
            <person name="Mckibben M.T.W."/>
            <person name="Barker M.S."/>
            <person name="Rieseberg L.H."/>
            <person name="Dlugosch K.M."/>
        </authorList>
    </citation>
    <scope>NUCLEOTIDE SEQUENCE</scope>
    <source>
        <strain evidence="4">CAN-66</strain>
        <tissue evidence="4">Leaf</tissue>
    </source>
</reference>
<keyword evidence="1" id="KW-0863">Zinc-finger</keyword>